<feature type="region of interest" description="Disordered" evidence="1">
    <location>
        <begin position="663"/>
        <end position="683"/>
    </location>
</feature>
<dbReference type="GO" id="GO:0005737">
    <property type="term" value="C:cytoplasm"/>
    <property type="evidence" value="ECO:0007669"/>
    <property type="project" value="TreeGrafter"/>
</dbReference>
<evidence type="ECO:0000256" key="1">
    <source>
        <dbReference type="SAM" id="MobiDB-lite"/>
    </source>
</evidence>
<accession>A0A835SZ98</accession>
<feature type="region of interest" description="Disordered" evidence="1">
    <location>
        <begin position="611"/>
        <end position="634"/>
    </location>
</feature>
<comment type="caution">
    <text evidence="3">The sequence shown here is derived from an EMBL/GenBank/DDBJ whole genome shotgun (WGS) entry which is preliminary data.</text>
</comment>
<dbReference type="InterPro" id="IPR045478">
    <property type="entry name" value="Exportin-5_C"/>
</dbReference>
<dbReference type="Proteomes" id="UP000613740">
    <property type="component" value="Unassembled WGS sequence"/>
</dbReference>
<evidence type="ECO:0000313" key="3">
    <source>
        <dbReference type="EMBL" id="KAG2429155.1"/>
    </source>
</evidence>
<dbReference type="GO" id="GO:0006611">
    <property type="term" value="P:protein export from nucleus"/>
    <property type="evidence" value="ECO:0007669"/>
    <property type="project" value="InterPro"/>
</dbReference>
<keyword evidence="4" id="KW-1185">Reference proteome</keyword>
<dbReference type="Pfam" id="PF19273">
    <property type="entry name" value="Exportin-5"/>
    <property type="match status" value="2"/>
</dbReference>
<dbReference type="GO" id="GO:0006405">
    <property type="term" value="P:RNA export from nucleus"/>
    <property type="evidence" value="ECO:0007669"/>
    <property type="project" value="TreeGrafter"/>
</dbReference>
<feature type="compositionally biased region" description="Low complexity" evidence="1">
    <location>
        <begin position="665"/>
        <end position="683"/>
    </location>
</feature>
<dbReference type="Gene3D" id="1.25.10.10">
    <property type="entry name" value="Leucine-rich Repeat Variant"/>
    <property type="match status" value="2"/>
</dbReference>
<dbReference type="GO" id="GO:0042565">
    <property type="term" value="C:RNA nuclear export complex"/>
    <property type="evidence" value="ECO:0007669"/>
    <property type="project" value="TreeGrafter"/>
</dbReference>
<dbReference type="PANTHER" id="PTHR11223">
    <property type="entry name" value="EXPORTIN 1/5"/>
    <property type="match status" value="1"/>
</dbReference>
<dbReference type="InterPro" id="IPR045065">
    <property type="entry name" value="XPO1/5"/>
</dbReference>
<reference evidence="3" key="1">
    <citation type="journal article" date="2020" name="bioRxiv">
        <title>Comparative genomics of Chlamydomonas.</title>
        <authorList>
            <person name="Craig R.J."/>
            <person name="Hasan A.R."/>
            <person name="Ness R.W."/>
            <person name="Keightley P.D."/>
        </authorList>
    </citation>
    <scope>NUCLEOTIDE SEQUENCE</scope>
    <source>
        <strain evidence="3">CCAP 11/173</strain>
    </source>
</reference>
<dbReference type="InterPro" id="IPR011989">
    <property type="entry name" value="ARM-like"/>
</dbReference>
<feature type="domain" description="Exportin-5 C-terminal" evidence="2">
    <location>
        <begin position="151"/>
        <end position="892"/>
    </location>
</feature>
<feature type="region of interest" description="Disordered" evidence="1">
    <location>
        <begin position="340"/>
        <end position="359"/>
    </location>
</feature>
<dbReference type="EMBL" id="JAEHOD010000088">
    <property type="protein sequence ID" value="KAG2429155.1"/>
    <property type="molecule type" value="Genomic_DNA"/>
</dbReference>
<protein>
    <recommendedName>
        <fullName evidence="2">Exportin-5 C-terminal domain-containing protein</fullName>
    </recommendedName>
</protein>
<name>A0A835SZ98_9CHLO</name>
<evidence type="ECO:0000313" key="4">
    <source>
        <dbReference type="Proteomes" id="UP000613740"/>
    </source>
</evidence>
<dbReference type="GO" id="GO:0005049">
    <property type="term" value="F:nuclear export signal receptor activity"/>
    <property type="evidence" value="ECO:0007669"/>
    <property type="project" value="InterPro"/>
</dbReference>
<organism evidence="3 4">
    <name type="scientific">Chlamydomonas schloesseri</name>
    <dbReference type="NCBI Taxonomy" id="2026947"/>
    <lineage>
        <taxon>Eukaryota</taxon>
        <taxon>Viridiplantae</taxon>
        <taxon>Chlorophyta</taxon>
        <taxon>core chlorophytes</taxon>
        <taxon>Chlorophyceae</taxon>
        <taxon>CS clade</taxon>
        <taxon>Chlamydomonadales</taxon>
        <taxon>Chlamydomonadaceae</taxon>
        <taxon>Chlamydomonas</taxon>
    </lineage>
</organism>
<dbReference type="OrthoDB" id="507337at2759"/>
<dbReference type="PANTHER" id="PTHR11223:SF3">
    <property type="entry name" value="EXPORTIN-5"/>
    <property type="match status" value="1"/>
</dbReference>
<dbReference type="GO" id="GO:0005634">
    <property type="term" value="C:nucleus"/>
    <property type="evidence" value="ECO:0007669"/>
    <property type="project" value="TreeGrafter"/>
</dbReference>
<dbReference type="GO" id="GO:0003723">
    <property type="term" value="F:RNA binding"/>
    <property type="evidence" value="ECO:0007669"/>
    <property type="project" value="TreeGrafter"/>
</dbReference>
<feature type="domain" description="Exportin-5 C-terminal" evidence="2">
    <location>
        <begin position="954"/>
        <end position="1194"/>
    </location>
</feature>
<feature type="region of interest" description="Disordered" evidence="1">
    <location>
        <begin position="917"/>
        <end position="942"/>
    </location>
</feature>
<gene>
    <name evidence="3" type="ORF">HYH02_014190</name>
</gene>
<sequence>MGTQQLEAAGTSGGAAGAAGGGGAAAAALSPAQRSEAVAAHVAALSAALGALATWVEWVPMRRLKDSPVVGACSFFIRMGTPGLRMQALDILRQITWRKRANESPADYGALMDSVGGGLLQATQALGLLLGPADPLPPAMVRELGHGGSQCDFGARLLEVVEGLGEGHFRCLAATPPGASTRDAFLAQLLTLTRHPYLRLSCGTLMLWQQLLREAAPQHPLADVTTVAGQMRSQGSPSTGKGGGGAGGAASSYALPVESVSELMRVVCGALPRVVPSADPGVNNVPDWADSHQEYKDVVVAFRSQAKGVLRFSAALAPEQSLQVAATCLSTALSAAAAAPPGASAAPAPPSGGGAPSPTSQLEAAVLVLTAVLQPLCDMAAGALGLSSGGSGQIQGSQAAVAAAAAAAAPSSPAAQAAAAGLVRGLGDLLQAVLRVRLSDPRLMTLHAEAIEAFGRLLVLRPDLVAPTVSACLEVMALLPLEAPGQLPPPARQTPEWRAGFEARLAMANVLLGLARAAPSALVPHLSALVTQIAAMWERGLLREGERVLLWEGLLAASAAGPPVLQAQLVKLIFEPIAQQWASPQWQATVASPQAFISSYMPLTPIAGGGGGGGVPGPGGAGPSGAAAGGSGSGYELGARERRWTLYHQVTLLERAIRRTAPLESAAKTGPGPGSASGATPSLLSPSTSFNASSATAAAITGGASAASSSPSPSSSGPDHPFCAHLEWCLPPVARMIACVHALADPRVRPLLGPLGLINELDPLERAARLGEDRDTVKAQEQAEPRCVAGGNLADARYFVRGVRECGYMVLSLAAGHCGPALWRSEPLAALLPAAVAGGAAGLGDNVVRLLERHVLLPWAQRCPASRAAAWMVPLCSAFLPHMHQRLTAGWAAQASPNPTVEGTGAPVPGLTVPGVGAPGVGGPPAGSGPGRPAGTAGGAVGGGGVGGGAAAAKSDGTTDEVVRDVLLRELTREHLNFLGALATRRPIDPALDPAAAAAAAAAGGGGGGGLVTAGSGGLSPRVSANGGPLPAASLAGMQECVLEVILRYSPATAQAGLATGVTGLCWPDGDAAGKAVNFCRSLLGLAQSGHSELEGVVVGDVVRAAISSLGHVSTVMVQTQVLELLRSVLVTYLAPRHPQSGLLRAVLAGLPGITPQVLDNFTGAFFGAHGDKEQRQLIKQLLAAVAGDEVRKLLAAVSRLSSSTGVSAVGEAKPHRADRGPIPDITPQDMGLPHLFDLPDVL</sequence>
<feature type="region of interest" description="Disordered" evidence="1">
    <location>
        <begin position="1209"/>
        <end position="1229"/>
    </location>
</feature>
<feature type="compositionally biased region" description="Basic and acidic residues" evidence="1">
    <location>
        <begin position="1213"/>
        <end position="1222"/>
    </location>
</feature>
<dbReference type="AlphaFoldDB" id="A0A835SZ98"/>
<proteinExistence type="predicted"/>
<evidence type="ECO:0000259" key="2">
    <source>
        <dbReference type="Pfam" id="PF19273"/>
    </source>
</evidence>